<dbReference type="InterPro" id="IPR002416">
    <property type="entry name" value="T2SS_protein-GspH"/>
</dbReference>
<protein>
    <submittedName>
        <fullName evidence="7">Prepilin-type N-terminal cleavage/methylation domain-containing protein</fullName>
    </submittedName>
</protein>
<evidence type="ECO:0000256" key="4">
    <source>
        <dbReference type="ARBA" id="ARBA00022989"/>
    </source>
</evidence>
<dbReference type="AlphaFoldDB" id="A0A4R2RSB3"/>
<sequence length="181" mass="18918">MRGLFERYKKSQKGFTLVELMIVIAIIGILAAVLIPRMGFMKDTAKDSGVASNARTVEAAVNSLLPNYDTDDADGNGPTAFQAALVAKLNGNLSNPYSKSRVAEDIALQTEIAATAPAVAVLKAATLTTAETAMTDPASARAGAIIVDIYSSSGKLTVDLNAYDGAGKLITDPNIVKKDIQ</sequence>
<evidence type="ECO:0000256" key="1">
    <source>
        <dbReference type="ARBA" id="ARBA00004167"/>
    </source>
</evidence>
<feature type="transmembrane region" description="Helical" evidence="6">
    <location>
        <begin position="15"/>
        <end position="35"/>
    </location>
</feature>
<reference evidence="7 8" key="1">
    <citation type="submission" date="2019-03" db="EMBL/GenBank/DDBJ databases">
        <title>Genomic Encyclopedia of Type Strains, Phase IV (KMG-IV): sequencing the most valuable type-strain genomes for metagenomic binning, comparative biology and taxonomic classification.</title>
        <authorList>
            <person name="Goeker M."/>
        </authorList>
    </citation>
    <scope>NUCLEOTIDE SEQUENCE [LARGE SCALE GENOMIC DNA]</scope>
    <source>
        <strain evidence="7 8">DSM 11170</strain>
    </source>
</reference>
<dbReference type="GO" id="GO:0015627">
    <property type="term" value="C:type II protein secretion system complex"/>
    <property type="evidence" value="ECO:0007669"/>
    <property type="project" value="InterPro"/>
</dbReference>
<dbReference type="PROSITE" id="PS00409">
    <property type="entry name" value="PROKAR_NTER_METHYL"/>
    <property type="match status" value="1"/>
</dbReference>
<keyword evidence="5 6" id="KW-0472">Membrane</keyword>
<comment type="subcellular location">
    <subcellularLocation>
        <location evidence="1">Membrane</location>
        <topology evidence="1">Single-pass membrane protein</topology>
    </subcellularLocation>
</comment>
<dbReference type="Pfam" id="PF07963">
    <property type="entry name" value="N_methyl"/>
    <property type="match status" value="1"/>
</dbReference>
<dbReference type="PANTHER" id="PTHR30093">
    <property type="entry name" value="GENERAL SECRETION PATHWAY PROTEIN G"/>
    <property type="match status" value="1"/>
</dbReference>
<keyword evidence="4 6" id="KW-1133">Transmembrane helix</keyword>
<evidence type="ECO:0000313" key="7">
    <source>
        <dbReference type="EMBL" id="TCP67120.1"/>
    </source>
</evidence>
<accession>A0A4R2RSB3</accession>
<name>A0A4R2RSB3_9FIRM</name>
<keyword evidence="2" id="KW-0488">Methylation</keyword>
<dbReference type="InterPro" id="IPR045584">
    <property type="entry name" value="Pilin-like"/>
</dbReference>
<keyword evidence="8" id="KW-1185">Reference proteome</keyword>
<dbReference type="InterPro" id="IPR012902">
    <property type="entry name" value="N_methyl_site"/>
</dbReference>
<dbReference type="PRINTS" id="PR00885">
    <property type="entry name" value="BCTERIALGSPH"/>
</dbReference>
<keyword evidence="3 6" id="KW-0812">Transmembrane</keyword>
<dbReference type="NCBIfam" id="TIGR02532">
    <property type="entry name" value="IV_pilin_GFxxxE"/>
    <property type="match status" value="1"/>
</dbReference>
<evidence type="ECO:0000313" key="8">
    <source>
        <dbReference type="Proteomes" id="UP000294813"/>
    </source>
</evidence>
<dbReference type="RefSeq" id="WP_279222074.1">
    <property type="nucleotide sequence ID" value="NZ_JAOQNU010000005.1"/>
</dbReference>
<comment type="caution">
    <text evidence="7">The sequence shown here is derived from an EMBL/GenBank/DDBJ whole genome shotgun (WGS) entry which is preliminary data.</text>
</comment>
<gene>
    <name evidence="7" type="ORF">EDD73_10515</name>
</gene>
<dbReference type="GO" id="GO:0016020">
    <property type="term" value="C:membrane"/>
    <property type="evidence" value="ECO:0007669"/>
    <property type="project" value="UniProtKB-SubCell"/>
</dbReference>
<dbReference type="SUPFAM" id="SSF54523">
    <property type="entry name" value="Pili subunits"/>
    <property type="match status" value="1"/>
</dbReference>
<evidence type="ECO:0000256" key="3">
    <source>
        <dbReference type="ARBA" id="ARBA00022692"/>
    </source>
</evidence>
<dbReference type="Proteomes" id="UP000294813">
    <property type="component" value="Unassembled WGS sequence"/>
</dbReference>
<dbReference type="EMBL" id="SLXT01000005">
    <property type="protein sequence ID" value="TCP67120.1"/>
    <property type="molecule type" value="Genomic_DNA"/>
</dbReference>
<evidence type="ECO:0000256" key="5">
    <source>
        <dbReference type="ARBA" id="ARBA00023136"/>
    </source>
</evidence>
<dbReference type="GO" id="GO:0015628">
    <property type="term" value="P:protein secretion by the type II secretion system"/>
    <property type="evidence" value="ECO:0007669"/>
    <property type="project" value="InterPro"/>
</dbReference>
<evidence type="ECO:0000256" key="6">
    <source>
        <dbReference type="SAM" id="Phobius"/>
    </source>
</evidence>
<evidence type="ECO:0000256" key="2">
    <source>
        <dbReference type="ARBA" id="ARBA00022481"/>
    </source>
</evidence>
<dbReference type="Gene3D" id="3.30.700.10">
    <property type="entry name" value="Glycoprotein, Type 4 Pilin"/>
    <property type="match status" value="1"/>
</dbReference>
<organism evidence="7 8">
    <name type="scientific">Heliophilum fasciatum</name>
    <dbReference type="NCBI Taxonomy" id="35700"/>
    <lineage>
        <taxon>Bacteria</taxon>
        <taxon>Bacillati</taxon>
        <taxon>Bacillota</taxon>
        <taxon>Clostridia</taxon>
        <taxon>Eubacteriales</taxon>
        <taxon>Heliobacteriaceae</taxon>
        <taxon>Heliophilum</taxon>
    </lineage>
</organism>
<proteinExistence type="predicted"/>